<evidence type="ECO:0000256" key="3">
    <source>
        <dbReference type="ARBA" id="ARBA00022490"/>
    </source>
</evidence>
<dbReference type="GO" id="GO:0030286">
    <property type="term" value="C:dynein complex"/>
    <property type="evidence" value="ECO:0007669"/>
    <property type="project" value="UniProtKB-KW"/>
</dbReference>
<dbReference type="Pfam" id="PF12777">
    <property type="entry name" value="MT"/>
    <property type="match status" value="1"/>
</dbReference>
<comment type="similarity">
    <text evidence="2">Belongs to the dynein heavy chain family.</text>
</comment>
<dbReference type="OrthoDB" id="5593012at2759"/>
<dbReference type="EMBL" id="KV929978">
    <property type="protein sequence ID" value="PIO31466.1"/>
    <property type="molecule type" value="Genomic_DNA"/>
</dbReference>
<evidence type="ECO:0000259" key="14">
    <source>
        <dbReference type="Pfam" id="PF03028"/>
    </source>
</evidence>
<dbReference type="Gene3D" id="6.10.140.1060">
    <property type="match status" value="1"/>
</dbReference>
<dbReference type="PANTHER" id="PTHR22878">
    <property type="entry name" value="DYNEIN HEAVY CHAIN 6, AXONEMAL-LIKE-RELATED"/>
    <property type="match status" value="1"/>
</dbReference>
<dbReference type="GO" id="GO:0051959">
    <property type="term" value="F:dynein light intermediate chain binding"/>
    <property type="evidence" value="ECO:0007669"/>
    <property type="project" value="InterPro"/>
</dbReference>
<keyword evidence="6" id="KW-0067">ATP-binding</keyword>
<evidence type="ECO:0000259" key="16">
    <source>
        <dbReference type="Pfam" id="PF12781"/>
    </source>
</evidence>
<dbReference type="FunFam" id="1.20.920.20:FF:000006">
    <property type="entry name" value="Dynein, axonemal, heavy chain 6"/>
    <property type="match status" value="1"/>
</dbReference>
<keyword evidence="9" id="KW-0969">Cilium</keyword>
<evidence type="ECO:0000256" key="2">
    <source>
        <dbReference type="ARBA" id="ARBA00008887"/>
    </source>
</evidence>
<evidence type="ECO:0000256" key="8">
    <source>
        <dbReference type="ARBA" id="ARBA00023054"/>
    </source>
</evidence>
<dbReference type="Gene3D" id="1.10.8.1220">
    <property type="match status" value="1"/>
</dbReference>
<dbReference type="InterPro" id="IPR035706">
    <property type="entry name" value="AAA_9"/>
</dbReference>
<evidence type="ECO:0008006" key="19">
    <source>
        <dbReference type="Google" id="ProtNLM"/>
    </source>
</evidence>
<evidence type="ECO:0000256" key="5">
    <source>
        <dbReference type="ARBA" id="ARBA00022741"/>
    </source>
</evidence>
<dbReference type="InterPro" id="IPR024743">
    <property type="entry name" value="Dynein_HC_stalk"/>
</dbReference>
<evidence type="ECO:0000313" key="17">
    <source>
        <dbReference type="EMBL" id="PIO31466.1"/>
    </source>
</evidence>
<dbReference type="GO" id="GO:0005524">
    <property type="term" value="F:ATP binding"/>
    <property type="evidence" value="ECO:0007669"/>
    <property type="project" value="UniProtKB-KW"/>
</dbReference>
<evidence type="ECO:0000256" key="13">
    <source>
        <dbReference type="SAM" id="Coils"/>
    </source>
</evidence>
<feature type="coiled-coil region" evidence="13">
    <location>
        <begin position="351"/>
        <end position="413"/>
    </location>
</feature>
<evidence type="ECO:0000256" key="11">
    <source>
        <dbReference type="ARBA" id="ARBA00023212"/>
    </source>
</evidence>
<evidence type="ECO:0000256" key="7">
    <source>
        <dbReference type="ARBA" id="ARBA00023017"/>
    </source>
</evidence>
<evidence type="ECO:0000256" key="10">
    <source>
        <dbReference type="ARBA" id="ARBA00023175"/>
    </source>
</evidence>
<evidence type="ECO:0000256" key="4">
    <source>
        <dbReference type="ARBA" id="ARBA00022701"/>
    </source>
</evidence>
<evidence type="ECO:0000259" key="15">
    <source>
        <dbReference type="Pfam" id="PF12777"/>
    </source>
</evidence>
<keyword evidence="8 13" id="KW-0175">Coiled coil</keyword>
<keyword evidence="18" id="KW-1185">Reference proteome</keyword>
<dbReference type="FunFam" id="3.40.50.300:FF:000223">
    <property type="entry name" value="Dynein heavy chain 3, axonemal"/>
    <property type="match status" value="1"/>
</dbReference>
<feature type="domain" description="Dynein heavy chain region D6 P-loop" evidence="14">
    <location>
        <begin position="961"/>
        <end position="1075"/>
    </location>
</feature>
<dbReference type="Gene3D" id="3.40.50.300">
    <property type="entry name" value="P-loop containing nucleotide triphosphate hydrolases"/>
    <property type="match status" value="2"/>
</dbReference>
<dbReference type="InterPro" id="IPR027417">
    <property type="entry name" value="P-loop_NTPase"/>
</dbReference>
<dbReference type="InterPro" id="IPR004273">
    <property type="entry name" value="Dynein_heavy_D6_P-loop"/>
</dbReference>
<evidence type="ECO:0000256" key="12">
    <source>
        <dbReference type="ARBA" id="ARBA00023273"/>
    </source>
</evidence>
<name>A0A2G9RU76_AQUCT</name>
<organism evidence="17 18">
    <name type="scientific">Aquarana catesbeiana</name>
    <name type="common">American bullfrog</name>
    <name type="synonym">Rana catesbeiana</name>
    <dbReference type="NCBI Taxonomy" id="8400"/>
    <lineage>
        <taxon>Eukaryota</taxon>
        <taxon>Metazoa</taxon>
        <taxon>Chordata</taxon>
        <taxon>Craniata</taxon>
        <taxon>Vertebrata</taxon>
        <taxon>Euteleostomi</taxon>
        <taxon>Amphibia</taxon>
        <taxon>Batrachia</taxon>
        <taxon>Anura</taxon>
        <taxon>Neobatrachia</taxon>
        <taxon>Ranoidea</taxon>
        <taxon>Ranidae</taxon>
        <taxon>Aquarana</taxon>
    </lineage>
</organism>
<evidence type="ECO:0000256" key="1">
    <source>
        <dbReference type="ARBA" id="ARBA00004430"/>
    </source>
</evidence>
<keyword evidence="12" id="KW-0966">Cell projection</keyword>
<dbReference type="GO" id="GO:0045505">
    <property type="term" value="F:dynein intermediate chain binding"/>
    <property type="evidence" value="ECO:0007669"/>
    <property type="project" value="InterPro"/>
</dbReference>
<evidence type="ECO:0000313" key="18">
    <source>
        <dbReference type="Proteomes" id="UP000228934"/>
    </source>
</evidence>
<gene>
    <name evidence="17" type="ORF">AB205_0128360</name>
</gene>
<dbReference type="Pfam" id="PF12781">
    <property type="entry name" value="AAA_9"/>
    <property type="match status" value="1"/>
</dbReference>
<dbReference type="AlphaFoldDB" id="A0A2G9RU76"/>
<keyword evidence="5" id="KW-0547">Nucleotide-binding</keyword>
<keyword evidence="7" id="KW-0243">Dynein</keyword>
<keyword evidence="4" id="KW-0493">Microtubule</keyword>
<reference evidence="18" key="1">
    <citation type="journal article" date="2017" name="Nat. Commun.">
        <title>The North American bullfrog draft genome provides insight into hormonal regulation of long noncoding RNA.</title>
        <authorList>
            <person name="Hammond S.A."/>
            <person name="Warren R.L."/>
            <person name="Vandervalk B.P."/>
            <person name="Kucuk E."/>
            <person name="Khan H."/>
            <person name="Gibb E.A."/>
            <person name="Pandoh P."/>
            <person name="Kirk H."/>
            <person name="Zhao Y."/>
            <person name="Jones M."/>
            <person name="Mungall A.J."/>
            <person name="Coope R."/>
            <person name="Pleasance S."/>
            <person name="Moore R.A."/>
            <person name="Holt R.A."/>
            <person name="Round J.M."/>
            <person name="Ohora S."/>
            <person name="Walle B.V."/>
            <person name="Veldhoen N."/>
            <person name="Helbing C.C."/>
            <person name="Birol I."/>
        </authorList>
    </citation>
    <scope>NUCLEOTIDE SEQUENCE [LARGE SCALE GENOMIC DNA]</scope>
</reference>
<evidence type="ECO:0000256" key="9">
    <source>
        <dbReference type="ARBA" id="ARBA00023069"/>
    </source>
</evidence>
<dbReference type="PANTHER" id="PTHR22878:SF70">
    <property type="entry name" value="DYNEIN HEAVY CHAIN 2, AXONEMAL"/>
    <property type="match status" value="1"/>
</dbReference>
<sequence length="1081" mass="122114">MGQELKADAAIAMATFREERERHSVVSLRRREIGRCMLGSQLHRIPEIHRSGLRMPTSLMATAFFRDQSLIVAEISSSIYRFLRELGRHNYVTPTSYLELIAAFLQLLSQKRDTVMKAKKRYTNGLDKLAFAESQVGEMKKELVKLQPELEESKIRNAEMMKVIEKESAEVEAMSKIVRTDEEVATQKASEAQALKNECESDLAAAIPALEEAMSALNTLKPSDITIVKAMKNPPSGVKLVMEAVCVMKEIKPERVKDSTGTGQKIVDYWGPSKKLLGDMNFLRDLREYDKDNIPVSVMQKIRSEYITNPDFDPAKVLKASSAAEGLCRWILAMEVYDRVAKVVAPKKINLMEAEQSLAETMAVLNQKRAELKAVEDSLATLEADFREKTEEKAQLEIKVDLCAKKLERAEKLIGGLGGEKHRWSNAADSLQNVYDNLTGDVLISAGVIAYLGAFTAGFRQECTKDWSKLCRSKMIPCSEDFSLSKTLGDPIQIRAWNIAGLPTDNFSIDNGVIVSNSRRWPLMIDPQSQANKWIKNSEKENQLSVIKLTDSDYMRTLENCIQFGTPLLLENVGEDLDPSLEPLLLKQIFKQGGMDCIRLGETTIEYSSDFRFYMTTKLRNPHYLPELATKVSLLNFMITPEGLEDQLLGIVVAKERPELEEERNALILQSAANKKQLKEIEDKILETLQSSEGNILEDESAIQILDSAKIMSNEIAKKQQIAEKTELKIAESREGYRPIAKHSSVLFFSIADLANIDPMYQYALNWFVNLYINSIQDSNKSKILEKRLRYLNDHFTYNLYCNVCRSLFEKDKLLFSFLLCCNLLMAKKEIKYQEFMFLLTGGVGLQNNVANPAPSWLPDKSWDEICRASDLNSFKGLREHFIEKPNEWHKIYDSREPHSVPLPHPFIEKLNELQKMIILRCLRPDKISPAVNNYVTDKLGKKFVEPPPFDLSKSYLDSNSTIPLIFVLSPGADPMASLLKFANDKNMGGGDKFQAISLGQGQGPVAAKMIKEAAANGTWVCLQNCHLAVSWMPTLEKICEEFTSDTCHPDFRLWLTSYPSPKVTGSVIKNTISVINEIKH</sequence>
<dbReference type="GO" id="GO:0005874">
    <property type="term" value="C:microtubule"/>
    <property type="evidence" value="ECO:0007669"/>
    <property type="project" value="UniProtKB-KW"/>
</dbReference>
<keyword evidence="3" id="KW-0963">Cytoplasm</keyword>
<dbReference type="InterPro" id="IPR026983">
    <property type="entry name" value="DHC"/>
</dbReference>
<dbReference type="Gene3D" id="1.20.920.20">
    <property type="match status" value="1"/>
</dbReference>
<dbReference type="GO" id="GO:0007018">
    <property type="term" value="P:microtubule-based movement"/>
    <property type="evidence" value="ECO:0007669"/>
    <property type="project" value="InterPro"/>
</dbReference>
<evidence type="ECO:0000256" key="6">
    <source>
        <dbReference type="ARBA" id="ARBA00022840"/>
    </source>
</evidence>
<keyword evidence="10" id="KW-0505">Motor protein</keyword>
<dbReference type="Pfam" id="PF03028">
    <property type="entry name" value="Dynein_heavy"/>
    <property type="match status" value="1"/>
</dbReference>
<dbReference type="FunFam" id="3.40.50.300:FF:000362">
    <property type="entry name" value="Dynein, axonemal, heavy chain 6"/>
    <property type="match status" value="1"/>
</dbReference>
<protein>
    <recommendedName>
        <fullName evidence="19">Dynein heavy chain 3, axonemal</fullName>
    </recommendedName>
</protein>
<proteinExistence type="inferred from homology"/>
<accession>A0A2G9RU76</accession>
<feature type="domain" description="Dynein heavy chain ATP-binding dynein motor region" evidence="16">
    <location>
        <begin position="495"/>
        <end position="716"/>
    </location>
</feature>
<dbReference type="FunFam" id="1.10.8.1220:FF:000001">
    <property type="entry name" value="Dynein axonemal heavy chain 5"/>
    <property type="match status" value="1"/>
</dbReference>
<keyword evidence="11" id="KW-0206">Cytoskeleton</keyword>
<dbReference type="Proteomes" id="UP000228934">
    <property type="component" value="Unassembled WGS sequence"/>
</dbReference>
<dbReference type="GO" id="GO:0008569">
    <property type="term" value="F:minus-end-directed microtubule motor activity"/>
    <property type="evidence" value="ECO:0007669"/>
    <property type="project" value="InterPro"/>
</dbReference>
<comment type="subcellular location">
    <subcellularLocation>
        <location evidence="1">Cytoplasm</location>
        <location evidence="1">Cytoskeleton</location>
        <location evidence="1">Cilium axoneme</location>
    </subcellularLocation>
</comment>
<dbReference type="GO" id="GO:0005930">
    <property type="term" value="C:axoneme"/>
    <property type="evidence" value="ECO:0007669"/>
    <property type="project" value="UniProtKB-SubCell"/>
</dbReference>
<feature type="domain" description="Dynein heavy chain coiled coil stalk" evidence="15">
    <location>
        <begin position="121"/>
        <end position="464"/>
    </location>
</feature>